<dbReference type="PROSITE" id="PS00217">
    <property type="entry name" value="SUGAR_TRANSPORT_2"/>
    <property type="match status" value="1"/>
</dbReference>
<feature type="transmembrane region" description="Helical" evidence="8">
    <location>
        <begin position="110"/>
        <end position="131"/>
    </location>
</feature>
<dbReference type="InterPro" id="IPR005829">
    <property type="entry name" value="Sugar_transporter_CS"/>
</dbReference>
<keyword evidence="6 8" id="KW-1133">Transmembrane helix</keyword>
<evidence type="ECO:0000256" key="4">
    <source>
        <dbReference type="ARBA" id="ARBA00022597"/>
    </source>
</evidence>
<feature type="transmembrane region" description="Helical" evidence="8">
    <location>
        <begin position="196"/>
        <end position="219"/>
    </location>
</feature>
<organism evidence="10 11">
    <name type="scientific">Ranatra chinensis</name>
    <dbReference type="NCBI Taxonomy" id="642074"/>
    <lineage>
        <taxon>Eukaryota</taxon>
        <taxon>Metazoa</taxon>
        <taxon>Ecdysozoa</taxon>
        <taxon>Arthropoda</taxon>
        <taxon>Hexapoda</taxon>
        <taxon>Insecta</taxon>
        <taxon>Pterygota</taxon>
        <taxon>Neoptera</taxon>
        <taxon>Paraneoptera</taxon>
        <taxon>Hemiptera</taxon>
        <taxon>Heteroptera</taxon>
        <taxon>Panheteroptera</taxon>
        <taxon>Nepomorpha</taxon>
        <taxon>Nepidae</taxon>
        <taxon>Ranatrinae</taxon>
        <taxon>Ranatra</taxon>
    </lineage>
</organism>
<keyword evidence="5 8" id="KW-0812">Transmembrane</keyword>
<dbReference type="EMBL" id="JBFDAA010000016">
    <property type="protein sequence ID" value="KAL1117428.1"/>
    <property type="molecule type" value="Genomic_DNA"/>
</dbReference>
<feature type="transmembrane region" description="Helical" evidence="8">
    <location>
        <begin position="306"/>
        <end position="324"/>
    </location>
</feature>
<name>A0ABD0Y241_9HEMI</name>
<dbReference type="InterPro" id="IPR005828">
    <property type="entry name" value="MFS_sugar_transport-like"/>
</dbReference>
<feature type="transmembrane region" description="Helical" evidence="8">
    <location>
        <begin position="265"/>
        <end position="286"/>
    </location>
</feature>
<reference evidence="10 11" key="1">
    <citation type="submission" date="2024-07" db="EMBL/GenBank/DDBJ databases">
        <title>Chromosome-level genome assembly of the water stick insect Ranatra chinensis (Heteroptera: Nepidae).</title>
        <authorList>
            <person name="Liu X."/>
        </authorList>
    </citation>
    <scope>NUCLEOTIDE SEQUENCE [LARGE SCALE GENOMIC DNA]</scope>
    <source>
        <strain evidence="10">Cailab_2021Rc</strain>
        <tissue evidence="10">Muscle</tissue>
    </source>
</reference>
<protein>
    <recommendedName>
        <fullName evidence="9">Major facilitator superfamily (MFS) profile domain-containing protein</fullName>
    </recommendedName>
</protein>
<dbReference type="GO" id="GO:0005886">
    <property type="term" value="C:plasma membrane"/>
    <property type="evidence" value="ECO:0007669"/>
    <property type="project" value="UniProtKB-SubCell"/>
</dbReference>
<evidence type="ECO:0000256" key="6">
    <source>
        <dbReference type="ARBA" id="ARBA00022989"/>
    </source>
</evidence>
<accession>A0ABD0Y241</accession>
<evidence type="ECO:0000256" key="8">
    <source>
        <dbReference type="SAM" id="Phobius"/>
    </source>
</evidence>
<dbReference type="Gene3D" id="1.20.1250.20">
    <property type="entry name" value="MFS general substrate transporter like domains"/>
    <property type="match status" value="1"/>
</dbReference>
<dbReference type="Proteomes" id="UP001558652">
    <property type="component" value="Unassembled WGS sequence"/>
</dbReference>
<dbReference type="FunFam" id="1.20.1250.20:FF:000218">
    <property type="entry name" value="facilitated trehalose transporter Tret1"/>
    <property type="match status" value="1"/>
</dbReference>
<feature type="transmembrane region" description="Helical" evidence="8">
    <location>
        <begin position="369"/>
        <end position="387"/>
    </location>
</feature>
<comment type="caution">
    <text evidence="10">The sequence shown here is derived from an EMBL/GenBank/DDBJ whole genome shotgun (WGS) entry which is preliminary data.</text>
</comment>
<proteinExistence type="predicted"/>
<evidence type="ECO:0000313" key="10">
    <source>
        <dbReference type="EMBL" id="KAL1117428.1"/>
    </source>
</evidence>
<keyword evidence="2" id="KW-0813">Transport</keyword>
<dbReference type="PROSITE" id="PS50850">
    <property type="entry name" value="MFS"/>
    <property type="match status" value="1"/>
</dbReference>
<dbReference type="InterPro" id="IPR020846">
    <property type="entry name" value="MFS_dom"/>
</dbReference>
<feature type="transmembrane region" description="Helical" evidence="8">
    <location>
        <begin position="86"/>
        <end position="104"/>
    </location>
</feature>
<dbReference type="PANTHER" id="PTHR48021:SF46">
    <property type="entry name" value="MAJOR FACILITATOR SUPERFAMILY (MFS) PROFILE DOMAIN-CONTAINING PROTEIN"/>
    <property type="match status" value="1"/>
</dbReference>
<feature type="transmembrane region" description="Helical" evidence="8">
    <location>
        <begin position="53"/>
        <end position="74"/>
    </location>
</feature>
<dbReference type="InterPro" id="IPR036259">
    <property type="entry name" value="MFS_trans_sf"/>
</dbReference>
<dbReference type="AlphaFoldDB" id="A0ABD0Y241"/>
<dbReference type="PROSITE" id="PS00216">
    <property type="entry name" value="SUGAR_TRANSPORT_1"/>
    <property type="match status" value="1"/>
</dbReference>
<feature type="transmembrane region" description="Helical" evidence="8">
    <location>
        <begin position="28"/>
        <end position="47"/>
    </location>
</feature>
<sequence length="403" mass="44541">MISLIEIGNLFTPIPVGFLVNKLGRKPLLLSIGPVYVATWILVIFVRTVEMLYLMRIVQGLALGVTFTVLPMYLSEIARADIRGALSIFFQGMWYLGILYVYAIGPYVGYVTITITCMVPCIIFMLVFCWLPESPQYLAMRGRDEAARKSLNWLRGSAERELVDKELADMKEAASLEKEEEAGWRDVLETREGRKALLIANMVAFCEIMSGVTAILSYASETFTKTSRGGLGPLTPDGITIVMGGLTFLVTLLTAGLVDRMGRRPLLMISTLGSTVCLFATAVYYHLDACSCISLSYFDWLPYSAIIVYISLISFGAGCLTPTLQAELFPNSTRGIASGITSVVITITSFICMKLYQVIQDEIGLYLNYYIFAGFCGLGSLGVYLYVPETKGKTFAEIQKMLE</sequence>
<evidence type="ECO:0000256" key="7">
    <source>
        <dbReference type="ARBA" id="ARBA00023136"/>
    </source>
</evidence>
<dbReference type="PANTHER" id="PTHR48021">
    <property type="match status" value="1"/>
</dbReference>
<evidence type="ECO:0000256" key="2">
    <source>
        <dbReference type="ARBA" id="ARBA00022448"/>
    </source>
</evidence>
<evidence type="ECO:0000259" key="9">
    <source>
        <dbReference type="PROSITE" id="PS50850"/>
    </source>
</evidence>
<keyword evidence="4" id="KW-0762">Sugar transport</keyword>
<dbReference type="Pfam" id="PF00083">
    <property type="entry name" value="Sugar_tr"/>
    <property type="match status" value="1"/>
</dbReference>
<evidence type="ECO:0000313" key="11">
    <source>
        <dbReference type="Proteomes" id="UP001558652"/>
    </source>
</evidence>
<comment type="subcellular location">
    <subcellularLocation>
        <location evidence="1">Cell membrane</location>
        <topology evidence="1">Multi-pass membrane protein</topology>
    </subcellularLocation>
</comment>
<feature type="domain" description="Major facilitator superfamily (MFS) profile" evidence="9">
    <location>
        <begin position="1"/>
        <end position="391"/>
    </location>
</feature>
<evidence type="ECO:0000256" key="1">
    <source>
        <dbReference type="ARBA" id="ARBA00004651"/>
    </source>
</evidence>
<feature type="transmembrane region" description="Helical" evidence="8">
    <location>
        <begin position="239"/>
        <end position="258"/>
    </location>
</feature>
<keyword evidence="11" id="KW-1185">Reference proteome</keyword>
<dbReference type="SUPFAM" id="SSF103473">
    <property type="entry name" value="MFS general substrate transporter"/>
    <property type="match status" value="1"/>
</dbReference>
<feature type="transmembrane region" description="Helical" evidence="8">
    <location>
        <begin position="336"/>
        <end position="357"/>
    </location>
</feature>
<keyword evidence="7 8" id="KW-0472">Membrane</keyword>
<gene>
    <name evidence="10" type="ORF">AAG570_004754</name>
</gene>
<evidence type="ECO:0000256" key="3">
    <source>
        <dbReference type="ARBA" id="ARBA00022475"/>
    </source>
</evidence>
<keyword evidence="3" id="KW-1003">Cell membrane</keyword>
<evidence type="ECO:0000256" key="5">
    <source>
        <dbReference type="ARBA" id="ARBA00022692"/>
    </source>
</evidence>
<dbReference type="InterPro" id="IPR050549">
    <property type="entry name" value="MFS_Trehalose_Transporter"/>
</dbReference>